<dbReference type="EMBL" id="CAJJDP010000149">
    <property type="protein sequence ID" value="CAD8209376.1"/>
    <property type="molecule type" value="Genomic_DNA"/>
</dbReference>
<reference evidence="2" key="1">
    <citation type="submission" date="2021-01" db="EMBL/GenBank/DDBJ databases">
        <authorList>
            <consortium name="Genoscope - CEA"/>
            <person name="William W."/>
        </authorList>
    </citation>
    <scope>NUCLEOTIDE SEQUENCE</scope>
</reference>
<dbReference type="InterPro" id="IPR006571">
    <property type="entry name" value="TLDc_dom"/>
</dbReference>
<accession>A0A8S1Y4U3</accession>
<feature type="domain" description="TLDc" evidence="1">
    <location>
        <begin position="239"/>
        <end position="409"/>
    </location>
</feature>
<evidence type="ECO:0000259" key="1">
    <source>
        <dbReference type="PROSITE" id="PS51886"/>
    </source>
</evidence>
<proteinExistence type="predicted"/>
<evidence type="ECO:0000313" key="2">
    <source>
        <dbReference type="EMBL" id="CAD8209376.1"/>
    </source>
</evidence>
<dbReference type="OMA" id="NQCVFGG"/>
<comment type="caution">
    <text evidence="2">The sequence shown here is derived from an EMBL/GenBank/DDBJ whole genome shotgun (WGS) entry which is preliminary data.</text>
</comment>
<dbReference type="Proteomes" id="UP000683925">
    <property type="component" value="Unassembled WGS sequence"/>
</dbReference>
<dbReference type="OrthoDB" id="10001977at2759"/>
<protein>
    <recommendedName>
        <fullName evidence="1">TLDc domain-containing protein</fullName>
    </recommendedName>
</protein>
<dbReference type="AlphaFoldDB" id="A0A8S1Y4U3"/>
<dbReference type="Pfam" id="PF07534">
    <property type="entry name" value="TLD"/>
    <property type="match status" value="1"/>
</dbReference>
<evidence type="ECO:0000313" key="3">
    <source>
        <dbReference type="Proteomes" id="UP000683925"/>
    </source>
</evidence>
<sequence length="409" mass="47881">MEKCPIHKENITYLVLKPNSVQLACIECRDDLIREGHKWESCILLSKALKIPEVLLSKINIEPIFKTFFSKIILVSSEELELQKNLWITEFKRIMAELEKMITDTKDFFDHLSQTLVQYRTDLRRIIKFETFEQHIRGNQNDQNFNQVSSIIIYQHRQQTMGQIEQKIQEYINSISQESNCENKQIIEALIQDYRKKINNVKFPPSTEILNLLTNKFKTFEIAVDSRFKQANPNSTCSCLLSEINFENMKNRIKQNSNSAYSLIYQGSIDGLNPNNFWTKISSKSNLLMIMKTKNNNCVFGGYSPCQWYRTQQSQAMADQEGTSFIFVQSPNQQMYYYPIKKEYKLQAITLNQNFGPTFGKPDLQISADFKEGQLNLGNYYFRDPKENQLSFILGPKLEEIIECEVFQL</sequence>
<gene>
    <name evidence="2" type="ORF">POCTA_138.1.T1470036</name>
</gene>
<keyword evidence="3" id="KW-1185">Reference proteome</keyword>
<dbReference type="PROSITE" id="PS51886">
    <property type="entry name" value="TLDC"/>
    <property type="match status" value="1"/>
</dbReference>
<name>A0A8S1Y4U3_PAROT</name>
<organism evidence="2 3">
    <name type="scientific">Paramecium octaurelia</name>
    <dbReference type="NCBI Taxonomy" id="43137"/>
    <lineage>
        <taxon>Eukaryota</taxon>
        <taxon>Sar</taxon>
        <taxon>Alveolata</taxon>
        <taxon>Ciliophora</taxon>
        <taxon>Intramacronucleata</taxon>
        <taxon>Oligohymenophorea</taxon>
        <taxon>Peniculida</taxon>
        <taxon>Parameciidae</taxon>
        <taxon>Paramecium</taxon>
    </lineage>
</organism>